<evidence type="ECO:0000313" key="2">
    <source>
        <dbReference type="EMBL" id="KII64905.1"/>
    </source>
</evidence>
<evidence type="ECO:0000313" key="3">
    <source>
        <dbReference type="Proteomes" id="UP000031668"/>
    </source>
</evidence>
<keyword evidence="3" id="KW-1185">Reference proteome</keyword>
<dbReference type="Proteomes" id="UP000031668">
    <property type="component" value="Unassembled WGS sequence"/>
</dbReference>
<accession>A0A0C2MKI0</accession>
<dbReference type="Pfam" id="PF16878">
    <property type="entry name" value="SIX1_SD"/>
    <property type="match status" value="1"/>
</dbReference>
<dbReference type="InterPro" id="IPR031701">
    <property type="entry name" value="SIX1_SD"/>
</dbReference>
<reference evidence="2 3" key="1">
    <citation type="journal article" date="2014" name="Genome Biol. Evol.">
        <title>The genome of the myxosporean Thelohanellus kitauei shows adaptations to nutrient acquisition within its fish host.</title>
        <authorList>
            <person name="Yang Y."/>
            <person name="Xiong J."/>
            <person name="Zhou Z."/>
            <person name="Huo F."/>
            <person name="Miao W."/>
            <person name="Ran C."/>
            <person name="Liu Y."/>
            <person name="Zhang J."/>
            <person name="Feng J."/>
            <person name="Wang M."/>
            <person name="Wang M."/>
            <person name="Wang L."/>
            <person name="Yao B."/>
        </authorList>
    </citation>
    <scope>NUCLEOTIDE SEQUENCE [LARGE SCALE GENOMIC DNA]</scope>
    <source>
        <strain evidence="2">Wuqing</strain>
    </source>
</reference>
<name>A0A0C2MKI0_THEKT</name>
<comment type="caution">
    <text evidence="2">The sequence shown here is derived from an EMBL/GenBank/DDBJ whole genome shotgun (WGS) entry which is preliminary data.</text>
</comment>
<evidence type="ECO:0000259" key="1">
    <source>
        <dbReference type="Pfam" id="PF16878"/>
    </source>
</evidence>
<gene>
    <name evidence="2" type="ORF">RF11_09317</name>
</gene>
<sequence length="104" mass="12069">MFVTTQGQVETLSNYDQGHLICICNHLLAKEDFKTLNTFLSSMSIVNQTPELSEHLKMVRIVLIQGWAFLYAYTSEYDKTFEIIKNNSFSASLRKKLQVRLIFD</sequence>
<organism evidence="2 3">
    <name type="scientific">Thelohanellus kitauei</name>
    <name type="common">Myxosporean</name>
    <dbReference type="NCBI Taxonomy" id="669202"/>
    <lineage>
        <taxon>Eukaryota</taxon>
        <taxon>Metazoa</taxon>
        <taxon>Cnidaria</taxon>
        <taxon>Myxozoa</taxon>
        <taxon>Myxosporea</taxon>
        <taxon>Bivalvulida</taxon>
        <taxon>Platysporina</taxon>
        <taxon>Myxobolidae</taxon>
        <taxon>Thelohanellus</taxon>
    </lineage>
</organism>
<protein>
    <recommendedName>
        <fullName evidence="1">Homeobox protein SIX1 N-terminal SD domain-containing protein</fullName>
    </recommendedName>
</protein>
<proteinExistence type="predicted"/>
<dbReference type="AlphaFoldDB" id="A0A0C2MKI0"/>
<feature type="domain" description="Homeobox protein SIX1 N-terminal SD" evidence="1">
    <location>
        <begin position="17"/>
        <end position="98"/>
    </location>
</feature>
<dbReference type="EMBL" id="JWZT01004076">
    <property type="protein sequence ID" value="KII64905.1"/>
    <property type="molecule type" value="Genomic_DNA"/>
</dbReference>